<sequence>MSGLFKVFVSQVYWLASFDISDEADYTIFENLIENFDSLYSNSNTLSEFLNSYFKDLSTFDVNNDYQQKALTYIKEAITEIIEGIDGISVYNVDNLSDKANIISFDSQVEKDDLLDGLEIIKEALSDEGAIIKTEDGESFRINLSKLYTFDLKKMMIDLTQGITNLDKADYEMEVNFLNSTLGGIFPDGIPTLLKDDILEVETYEERPVILDNGEMYWKHFIVIREYDSNYKFTKAEVYDEEKDELVAKYIYEYDDENNTVKVIISDKNGNETGEYRLYQNKLNGHLIEEVVLVYESNGKEILMKYMYDENGNKTSEEKVIN</sequence>
<dbReference type="EMBL" id="SOBG01000001">
    <property type="protein sequence ID" value="TDT72454.1"/>
    <property type="molecule type" value="Genomic_DNA"/>
</dbReference>
<keyword evidence="2" id="KW-1185">Reference proteome</keyword>
<evidence type="ECO:0000313" key="2">
    <source>
        <dbReference type="Proteomes" id="UP000294678"/>
    </source>
</evidence>
<reference evidence="1 2" key="1">
    <citation type="submission" date="2019-03" db="EMBL/GenBank/DDBJ databases">
        <title>Genomic Encyclopedia of Type Strains, Phase IV (KMG-IV): sequencing the most valuable type-strain genomes for metagenomic binning, comparative biology and taxonomic classification.</title>
        <authorList>
            <person name="Goeker M."/>
        </authorList>
    </citation>
    <scope>NUCLEOTIDE SEQUENCE [LARGE SCALE GENOMIC DNA]</scope>
    <source>
        <strain evidence="1 2">DSM 100055</strain>
    </source>
</reference>
<comment type="caution">
    <text evidence="1">The sequence shown here is derived from an EMBL/GenBank/DDBJ whole genome shotgun (WGS) entry which is preliminary data.</text>
</comment>
<evidence type="ECO:0000313" key="1">
    <source>
        <dbReference type="EMBL" id="TDT72454.1"/>
    </source>
</evidence>
<protein>
    <submittedName>
        <fullName evidence="1">Uncharacterized protein</fullName>
    </submittedName>
</protein>
<dbReference type="AlphaFoldDB" id="A0AA46E089"/>
<gene>
    <name evidence="1" type="ORF">EV215_0260</name>
</gene>
<organism evidence="1 2">
    <name type="scientific">Hypnocyclicus thermotrophus</name>
    <dbReference type="NCBI Taxonomy" id="1627895"/>
    <lineage>
        <taxon>Bacteria</taxon>
        <taxon>Fusobacteriati</taxon>
        <taxon>Fusobacteriota</taxon>
        <taxon>Fusobacteriia</taxon>
        <taxon>Fusobacteriales</taxon>
        <taxon>Fusobacteriaceae</taxon>
        <taxon>Hypnocyclicus</taxon>
    </lineage>
</organism>
<name>A0AA46E089_9FUSO</name>
<proteinExistence type="predicted"/>
<dbReference type="Proteomes" id="UP000294678">
    <property type="component" value="Unassembled WGS sequence"/>
</dbReference>
<accession>A0AA46E089</accession>
<dbReference type="RefSeq" id="WP_134112111.1">
    <property type="nucleotide sequence ID" value="NZ_SOBG01000001.1"/>
</dbReference>